<evidence type="ECO:0008006" key="5">
    <source>
        <dbReference type="Google" id="ProtNLM"/>
    </source>
</evidence>
<dbReference type="GO" id="GO:0030527">
    <property type="term" value="F:structural constituent of chromatin"/>
    <property type="evidence" value="ECO:0007669"/>
    <property type="project" value="InterPro"/>
</dbReference>
<dbReference type="InterPro" id="IPR010992">
    <property type="entry name" value="IHF-like_DNA-bd_dom_sf"/>
</dbReference>
<evidence type="ECO:0000313" key="4">
    <source>
        <dbReference type="Proteomes" id="UP000284476"/>
    </source>
</evidence>
<evidence type="ECO:0000313" key="3">
    <source>
        <dbReference type="EMBL" id="RWR16138.1"/>
    </source>
</evidence>
<dbReference type="SUPFAM" id="SSF47729">
    <property type="entry name" value="IHF-like DNA-binding proteins"/>
    <property type="match status" value="1"/>
</dbReference>
<dbReference type="Pfam" id="PF00216">
    <property type="entry name" value="Bac_DNA_binding"/>
    <property type="match status" value="1"/>
</dbReference>
<dbReference type="InterPro" id="IPR000119">
    <property type="entry name" value="Hist_DNA-bd"/>
</dbReference>
<protein>
    <recommendedName>
        <fullName evidence="5">DNA-binding protein</fullName>
    </recommendedName>
</protein>
<dbReference type="EMBL" id="SAUZ01000052">
    <property type="protein sequence ID" value="RWR16138.1"/>
    <property type="molecule type" value="Genomic_DNA"/>
</dbReference>
<gene>
    <name evidence="3" type="ORF">D2T30_22320</name>
</gene>
<dbReference type="Proteomes" id="UP000284476">
    <property type="component" value="Unassembled WGS sequence"/>
</dbReference>
<keyword evidence="2" id="KW-0238">DNA-binding</keyword>
<dbReference type="GO" id="GO:0003677">
    <property type="term" value="F:DNA binding"/>
    <property type="evidence" value="ECO:0007669"/>
    <property type="project" value="UniProtKB-KW"/>
</dbReference>
<comment type="caution">
    <text evidence="3">The sequence shown here is derived from an EMBL/GenBank/DDBJ whole genome shotgun (WGS) entry which is preliminary data.</text>
</comment>
<evidence type="ECO:0000256" key="1">
    <source>
        <dbReference type="ARBA" id="ARBA00010529"/>
    </source>
</evidence>
<name>A0A443J6W5_9RHOB</name>
<dbReference type="RefSeq" id="WP_128210592.1">
    <property type="nucleotide sequence ID" value="NZ_JBHRSO010000037.1"/>
</dbReference>
<comment type="similarity">
    <text evidence="1">Belongs to the bacterial histone-like protein family.</text>
</comment>
<reference evidence="3 4" key="2">
    <citation type="submission" date="2019-01" db="EMBL/GenBank/DDBJ databases">
        <authorList>
            <person name="Li Y."/>
        </authorList>
    </citation>
    <scope>NUCLEOTIDE SEQUENCE [LARGE SCALE GENOMIC DNA]</scope>
    <source>
        <strain evidence="3 4">SK2B-1</strain>
    </source>
</reference>
<sequence length="41" mass="4424">MTVKYRAARGGRNPATGESIDIPAKYVVSPRVPADLIKVLL</sequence>
<dbReference type="Gene3D" id="4.10.520.10">
    <property type="entry name" value="IHF-like DNA-binding proteins"/>
    <property type="match status" value="1"/>
</dbReference>
<reference evidence="3 4" key="1">
    <citation type="submission" date="2019-01" db="EMBL/GenBank/DDBJ databases">
        <title>Sinorhodobacter populi sp. nov. isolated from the symptomatic bark tissue of Populus euramericana canker.</title>
        <authorList>
            <person name="Xu G."/>
        </authorList>
    </citation>
    <scope>NUCLEOTIDE SEQUENCE [LARGE SCALE GENOMIC DNA]</scope>
    <source>
        <strain evidence="3 4">SK2B-1</strain>
    </source>
</reference>
<accession>A0A443J6W5</accession>
<proteinExistence type="inferred from homology"/>
<evidence type="ECO:0000256" key="2">
    <source>
        <dbReference type="ARBA" id="ARBA00023125"/>
    </source>
</evidence>
<dbReference type="AlphaFoldDB" id="A0A443J6W5"/>
<organism evidence="3 4">
    <name type="scientific">Paenirhodobacter populi</name>
    <dbReference type="NCBI Taxonomy" id="2306993"/>
    <lineage>
        <taxon>Bacteria</taxon>
        <taxon>Pseudomonadati</taxon>
        <taxon>Pseudomonadota</taxon>
        <taxon>Alphaproteobacteria</taxon>
        <taxon>Rhodobacterales</taxon>
        <taxon>Rhodobacter group</taxon>
        <taxon>Paenirhodobacter</taxon>
    </lineage>
</organism>